<evidence type="ECO:0000313" key="1">
    <source>
        <dbReference type="EMBL" id="CDO76311.1"/>
    </source>
</evidence>
<accession>A0A060SQ99</accession>
<protein>
    <submittedName>
        <fullName evidence="1">Uncharacterized protein</fullName>
    </submittedName>
</protein>
<sequence>MMSSINIAGDAHKQGDMESTQALDNEFLHVDFLKHAFTLATKGTRPTDPYTSDLVTTLLDLAKLSARIACKLTWDNISHESSGLLNARKDLHHSYTHACNQLERAIGASTRGHKLPTHSEPAAPPMISELDLEVSLAAALEKSLKSELVFKLQDLLTQALKEPLLQLLHHQLERDLQVRSLKRPVWTNSFASGGSAAAKHACISELPWERHYLPGPMDTGSVQDEESDKVL</sequence>
<comment type="caution">
    <text evidence="1">The sequence shown here is derived from an EMBL/GenBank/DDBJ whole genome shotgun (WGS) entry which is preliminary data.</text>
</comment>
<dbReference type="Proteomes" id="UP000029665">
    <property type="component" value="Unassembled WGS sequence"/>
</dbReference>
<proteinExistence type="predicted"/>
<name>A0A060SQ99_PYCCI</name>
<dbReference type="HOGENOM" id="CLU_1200353_0_0_1"/>
<dbReference type="OrthoDB" id="10414094at2759"/>
<reference evidence="1" key="1">
    <citation type="submission" date="2014-01" db="EMBL/GenBank/DDBJ databases">
        <title>The genome of the white-rot fungus Pycnoporus cinnabarinus: a basidiomycete model with a versatile arsenal for lignocellulosic biomass breakdown.</title>
        <authorList>
            <person name="Levasseur A."/>
            <person name="Lomascolo A."/>
            <person name="Ruiz-Duenas F.J."/>
            <person name="Uzan E."/>
            <person name="Piumi F."/>
            <person name="Kues U."/>
            <person name="Ram A.F.J."/>
            <person name="Murat C."/>
            <person name="Haon M."/>
            <person name="Benoit I."/>
            <person name="Arfi Y."/>
            <person name="Chevret D."/>
            <person name="Drula E."/>
            <person name="Kwon M.J."/>
            <person name="Gouret P."/>
            <person name="Lesage-Meessen L."/>
            <person name="Lombard V."/>
            <person name="Mariette J."/>
            <person name="Noirot C."/>
            <person name="Park J."/>
            <person name="Patyshakuliyeva A."/>
            <person name="Wieneger R.A.B."/>
            <person name="Wosten H.A.B."/>
            <person name="Martin F."/>
            <person name="Coutinho P.M."/>
            <person name="de Vries R."/>
            <person name="Martinez A.T."/>
            <person name="Klopp C."/>
            <person name="Pontarotti P."/>
            <person name="Henrissat B."/>
            <person name="Record E."/>
        </authorList>
    </citation>
    <scope>NUCLEOTIDE SEQUENCE [LARGE SCALE GENOMIC DNA]</scope>
    <source>
        <strain evidence="1">BRFM137</strain>
    </source>
</reference>
<dbReference type="EMBL" id="CCBP010000362">
    <property type="protein sequence ID" value="CDO76311.1"/>
    <property type="molecule type" value="Genomic_DNA"/>
</dbReference>
<gene>
    <name evidence="1" type="ORF">BN946_scf184751.g3</name>
</gene>
<keyword evidence="2" id="KW-1185">Reference proteome</keyword>
<evidence type="ECO:0000313" key="2">
    <source>
        <dbReference type="Proteomes" id="UP000029665"/>
    </source>
</evidence>
<organism evidence="1 2">
    <name type="scientific">Pycnoporus cinnabarinus</name>
    <name type="common">Cinnabar-red polypore</name>
    <name type="synonym">Trametes cinnabarina</name>
    <dbReference type="NCBI Taxonomy" id="5643"/>
    <lineage>
        <taxon>Eukaryota</taxon>
        <taxon>Fungi</taxon>
        <taxon>Dikarya</taxon>
        <taxon>Basidiomycota</taxon>
        <taxon>Agaricomycotina</taxon>
        <taxon>Agaricomycetes</taxon>
        <taxon>Polyporales</taxon>
        <taxon>Polyporaceae</taxon>
        <taxon>Trametes</taxon>
    </lineage>
</organism>
<dbReference type="AlphaFoldDB" id="A0A060SQ99"/>